<sequence length="110" mass="12204">MNHNPSHHSNSPDITAAELHERLKAGEKLSIIDVREPIEFHTHNVGGENIPLGKLTQEPDELPFDEGEEIILICQAGLRSRTAQQILQQNGYTHTRNLKGGLLALRRLGG</sequence>
<dbReference type="CDD" id="cd00158">
    <property type="entry name" value="RHOD"/>
    <property type="match status" value="1"/>
</dbReference>
<reference evidence="2" key="1">
    <citation type="journal article" date="2014" name="Int. J. Syst. Evol. Microbiol.">
        <title>Complete genome sequence of Corynebacterium casei LMG S-19264T (=DSM 44701T), isolated from a smear-ripened cheese.</title>
        <authorList>
            <consortium name="US DOE Joint Genome Institute (JGI-PGF)"/>
            <person name="Walter F."/>
            <person name="Albersmeier A."/>
            <person name="Kalinowski J."/>
            <person name="Ruckert C."/>
        </authorList>
    </citation>
    <scope>NUCLEOTIDE SEQUENCE</scope>
    <source>
        <strain evidence="2">CCM 8711</strain>
    </source>
</reference>
<gene>
    <name evidence="2" type="ORF">GCM10011425_25530</name>
</gene>
<organism evidence="2 3">
    <name type="scientific">Mucilaginibacter galii</name>
    <dbReference type="NCBI Taxonomy" id="2005073"/>
    <lineage>
        <taxon>Bacteria</taxon>
        <taxon>Pseudomonadati</taxon>
        <taxon>Bacteroidota</taxon>
        <taxon>Sphingobacteriia</taxon>
        <taxon>Sphingobacteriales</taxon>
        <taxon>Sphingobacteriaceae</taxon>
        <taxon>Mucilaginibacter</taxon>
    </lineage>
</organism>
<dbReference type="Pfam" id="PF00581">
    <property type="entry name" value="Rhodanese"/>
    <property type="match status" value="1"/>
</dbReference>
<comment type="caution">
    <text evidence="2">The sequence shown here is derived from an EMBL/GenBank/DDBJ whole genome shotgun (WGS) entry which is preliminary data.</text>
</comment>
<evidence type="ECO:0000259" key="1">
    <source>
        <dbReference type="PROSITE" id="PS50206"/>
    </source>
</evidence>
<dbReference type="SMART" id="SM00450">
    <property type="entry name" value="RHOD"/>
    <property type="match status" value="1"/>
</dbReference>
<evidence type="ECO:0000313" key="3">
    <source>
        <dbReference type="Proteomes" id="UP000662074"/>
    </source>
</evidence>
<dbReference type="RefSeq" id="WP_188417336.1">
    <property type="nucleotide sequence ID" value="NZ_BMDO01000007.1"/>
</dbReference>
<dbReference type="PROSITE" id="PS50206">
    <property type="entry name" value="RHODANESE_3"/>
    <property type="match status" value="1"/>
</dbReference>
<dbReference type="InterPro" id="IPR036873">
    <property type="entry name" value="Rhodanese-like_dom_sf"/>
</dbReference>
<name>A0A917JC32_9SPHI</name>
<dbReference type="SUPFAM" id="SSF52821">
    <property type="entry name" value="Rhodanese/Cell cycle control phosphatase"/>
    <property type="match status" value="1"/>
</dbReference>
<dbReference type="Gene3D" id="3.40.250.10">
    <property type="entry name" value="Rhodanese-like domain"/>
    <property type="match status" value="1"/>
</dbReference>
<dbReference type="InterPro" id="IPR001763">
    <property type="entry name" value="Rhodanese-like_dom"/>
</dbReference>
<evidence type="ECO:0000313" key="2">
    <source>
        <dbReference type="EMBL" id="GGI51341.1"/>
    </source>
</evidence>
<dbReference type="EMBL" id="BMDO01000007">
    <property type="protein sequence ID" value="GGI51341.1"/>
    <property type="molecule type" value="Genomic_DNA"/>
</dbReference>
<reference evidence="2" key="2">
    <citation type="submission" date="2020-09" db="EMBL/GenBank/DDBJ databases">
        <authorList>
            <person name="Sun Q."/>
            <person name="Sedlacek I."/>
        </authorList>
    </citation>
    <scope>NUCLEOTIDE SEQUENCE</scope>
    <source>
        <strain evidence="2">CCM 8711</strain>
    </source>
</reference>
<proteinExistence type="predicted"/>
<accession>A0A917JC32</accession>
<dbReference type="InterPro" id="IPR050229">
    <property type="entry name" value="GlpE_sulfurtransferase"/>
</dbReference>
<dbReference type="AlphaFoldDB" id="A0A917JC32"/>
<dbReference type="PANTHER" id="PTHR43031:SF1">
    <property type="entry name" value="PYRIDINE NUCLEOTIDE-DISULPHIDE OXIDOREDUCTASE"/>
    <property type="match status" value="1"/>
</dbReference>
<dbReference type="PANTHER" id="PTHR43031">
    <property type="entry name" value="FAD-DEPENDENT OXIDOREDUCTASE"/>
    <property type="match status" value="1"/>
</dbReference>
<feature type="domain" description="Rhodanese" evidence="1">
    <location>
        <begin position="25"/>
        <end position="110"/>
    </location>
</feature>
<keyword evidence="3" id="KW-1185">Reference proteome</keyword>
<protein>
    <recommendedName>
        <fullName evidence="1">Rhodanese domain-containing protein</fullName>
    </recommendedName>
</protein>
<dbReference type="Proteomes" id="UP000662074">
    <property type="component" value="Unassembled WGS sequence"/>
</dbReference>